<comment type="caution">
    <text evidence="4">The sequence shown here is derived from an EMBL/GenBank/DDBJ whole genome shotgun (WGS) entry which is preliminary data.</text>
</comment>
<evidence type="ECO:0000313" key="5">
    <source>
        <dbReference type="Proteomes" id="UP000693672"/>
    </source>
</evidence>
<proteinExistence type="predicted"/>
<evidence type="ECO:0000256" key="2">
    <source>
        <dbReference type="ARBA" id="ARBA00023315"/>
    </source>
</evidence>
<keyword evidence="1" id="KW-0808">Transferase</keyword>
<reference evidence="4" key="1">
    <citation type="submission" date="2021-06" db="EMBL/GenBank/DDBJ databases">
        <authorList>
            <person name="Criscuolo A."/>
        </authorList>
    </citation>
    <scope>NUCLEOTIDE SEQUENCE</scope>
    <source>
        <strain evidence="4">CIP111600</strain>
    </source>
</reference>
<dbReference type="EMBL" id="CAJVAS010000010">
    <property type="protein sequence ID" value="CAG7626045.1"/>
    <property type="molecule type" value="Genomic_DNA"/>
</dbReference>
<sequence length="334" mass="37675">MTCNIRNVRLPDDYRAIARVLNSYLSEPTTSERLEGEDAKIPAQGKLSRDEAGRLTGFDRLKLVAEDVKGNVVGYGIAWRAPWTPAGELHHTLVVEPQVRKQGAGGLLYERMAEWAMQIGASHLNYAVKDNDPDALRFAEARGFRKARHTFESVLDLRRKGKAYAAAQAGNGPFERSGIRLDTLSEWPGEESERKLYALYCRTTPDIPGYRESNPEFREWRKWTLELPGAAPEHVLLAIAGEQWIGVANLVYHEETNSFYHEYTGVDKAFRGQGVATTLKLEAIRLARKAGARYLRTNNDAMNEPMLRINRDKLGYVPVPGLYRMEKTVSPLET</sequence>
<dbReference type="RefSeq" id="WP_218092550.1">
    <property type="nucleotide sequence ID" value="NZ_CAJVAS010000010.1"/>
</dbReference>
<evidence type="ECO:0000256" key="1">
    <source>
        <dbReference type="ARBA" id="ARBA00022679"/>
    </source>
</evidence>
<keyword evidence="5" id="KW-1185">Reference proteome</keyword>
<gene>
    <name evidence="4" type="ORF">PAESOLCIP111_02790</name>
</gene>
<dbReference type="CDD" id="cd04301">
    <property type="entry name" value="NAT_SF"/>
    <property type="match status" value="2"/>
</dbReference>
<keyword evidence="2" id="KW-0012">Acyltransferase</keyword>
<dbReference type="Proteomes" id="UP000693672">
    <property type="component" value="Unassembled WGS sequence"/>
</dbReference>
<dbReference type="AlphaFoldDB" id="A0A916NJE9"/>
<dbReference type="Pfam" id="PF00583">
    <property type="entry name" value="Acetyltransf_1"/>
    <property type="match status" value="2"/>
</dbReference>
<dbReference type="PROSITE" id="PS51186">
    <property type="entry name" value="GNAT"/>
    <property type="match status" value="2"/>
</dbReference>
<name>A0A916NJE9_9BACL</name>
<feature type="domain" description="N-acetyltransferase" evidence="3">
    <location>
        <begin position="179"/>
        <end position="330"/>
    </location>
</feature>
<protein>
    <recommendedName>
        <fullName evidence="3">N-acetyltransferase domain-containing protein</fullName>
    </recommendedName>
</protein>
<organism evidence="4 5">
    <name type="scientific">Paenibacillus solanacearum</name>
    <dbReference type="NCBI Taxonomy" id="2048548"/>
    <lineage>
        <taxon>Bacteria</taxon>
        <taxon>Bacillati</taxon>
        <taxon>Bacillota</taxon>
        <taxon>Bacilli</taxon>
        <taxon>Bacillales</taxon>
        <taxon>Paenibacillaceae</taxon>
        <taxon>Paenibacillus</taxon>
    </lineage>
</organism>
<evidence type="ECO:0000313" key="4">
    <source>
        <dbReference type="EMBL" id="CAG7626045.1"/>
    </source>
</evidence>
<evidence type="ECO:0000259" key="3">
    <source>
        <dbReference type="PROSITE" id="PS51186"/>
    </source>
</evidence>
<accession>A0A916NJE9</accession>
<dbReference type="InterPro" id="IPR000182">
    <property type="entry name" value="GNAT_dom"/>
</dbReference>
<dbReference type="InterPro" id="IPR050832">
    <property type="entry name" value="Bact_Acetyltransf"/>
</dbReference>
<feature type="domain" description="N-acetyltransferase" evidence="3">
    <location>
        <begin position="3"/>
        <end position="171"/>
    </location>
</feature>
<dbReference type="PANTHER" id="PTHR43877">
    <property type="entry name" value="AMINOALKYLPHOSPHONATE N-ACETYLTRANSFERASE-RELATED-RELATED"/>
    <property type="match status" value="1"/>
</dbReference>
<dbReference type="GO" id="GO:0016747">
    <property type="term" value="F:acyltransferase activity, transferring groups other than amino-acyl groups"/>
    <property type="evidence" value="ECO:0007669"/>
    <property type="project" value="InterPro"/>
</dbReference>